<dbReference type="AlphaFoldDB" id="A0A812U3Z1"/>
<keyword evidence="1" id="KW-1133">Transmembrane helix</keyword>
<name>A0A812U3Z1_9DINO</name>
<feature type="transmembrane region" description="Helical" evidence="1">
    <location>
        <begin position="122"/>
        <end position="143"/>
    </location>
</feature>
<comment type="caution">
    <text evidence="2">The sequence shown here is derived from an EMBL/GenBank/DDBJ whole genome shotgun (WGS) entry which is preliminary data.</text>
</comment>
<gene>
    <name evidence="2" type="primary">COLGALT1</name>
    <name evidence="2" type="ORF">SNAT2548_LOCUS31697</name>
</gene>
<protein>
    <submittedName>
        <fullName evidence="2">COLGALT1 protein</fullName>
    </submittedName>
</protein>
<evidence type="ECO:0000313" key="2">
    <source>
        <dbReference type="EMBL" id="CAE7561673.1"/>
    </source>
</evidence>
<evidence type="ECO:0000256" key="1">
    <source>
        <dbReference type="SAM" id="Phobius"/>
    </source>
</evidence>
<keyword evidence="1" id="KW-0812">Transmembrane</keyword>
<evidence type="ECO:0000313" key="3">
    <source>
        <dbReference type="Proteomes" id="UP000604046"/>
    </source>
</evidence>
<feature type="transmembrane region" description="Helical" evidence="1">
    <location>
        <begin position="164"/>
        <end position="188"/>
    </location>
</feature>
<proteinExistence type="predicted"/>
<dbReference type="OrthoDB" id="433738at2759"/>
<accession>A0A812U3Z1</accession>
<organism evidence="2 3">
    <name type="scientific">Symbiodinium natans</name>
    <dbReference type="NCBI Taxonomy" id="878477"/>
    <lineage>
        <taxon>Eukaryota</taxon>
        <taxon>Sar</taxon>
        <taxon>Alveolata</taxon>
        <taxon>Dinophyceae</taxon>
        <taxon>Suessiales</taxon>
        <taxon>Symbiodiniaceae</taxon>
        <taxon>Symbiodinium</taxon>
    </lineage>
</organism>
<dbReference type="EMBL" id="CAJNDS010002671">
    <property type="protein sequence ID" value="CAE7561673.1"/>
    <property type="molecule type" value="Genomic_DNA"/>
</dbReference>
<dbReference type="Proteomes" id="UP000604046">
    <property type="component" value="Unassembled WGS sequence"/>
</dbReference>
<sequence length="214" mass="23829">MWLHGQGPAPQRRRAWVRSFACDAALLSRENLDIQHHTTLRPIRSMIKWRMLKVRAWKACAANQMPLIVLEDDAKPAAKFGTVLRQALRDVHGQEPDILYLGYSKAAPWRGKVSAVVREAEYLWTTVAYVLWPSGAAALLGSLPVDQPVDNFIAQRTADNKLRAFATVPVLALCSTMVLCLLFFILLFCLSQVCLSGGVCVWQGEPSATLERGQ</sequence>
<reference evidence="2" key="1">
    <citation type="submission" date="2021-02" db="EMBL/GenBank/DDBJ databases">
        <authorList>
            <person name="Dougan E. K."/>
            <person name="Rhodes N."/>
            <person name="Thang M."/>
            <person name="Chan C."/>
        </authorList>
    </citation>
    <scope>NUCLEOTIDE SEQUENCE</scope>
</reference>
<keyword evidence="3" id="KW-1185">Reference proteome</keyword>
<keyword evidence="1" id="KW-0472">Membrane</keyword>